<dbReference type="SUPFAM" id="SSF100950">
    <property type="entry name" value="NagB/RpiA/CoA transferase-like"/>
    <property type="match status" value="1"/>
</dbReference>
<dbReference type="PANTHER" id="PTHR13707">
    <property type="entry name" value="KETOACID-COENZYME A TRANSFERASE"/>
    <property type="match status" value="1"/>
</dbReference>
<dbReference type="OMA" id="AFFCPTA"/>
<dbReference type="InterPro" id="IPR004165">
    <property type="entry name" value="CoA_trans_fam_I"/>
</dbReference>
<dbReference type="InterPro" id="IPR037171">
    <property type="entry name" value="NagB/RpiA_transferase-like"/>
</dbReference>
<dbReference type="GeneID" id="93826717"/>
<dbReference type="NCBIfam" id="TIGR02429">
    <property type="entry name" value="pcaI_scoA_fam"/>
    <property type="match status" value="1"/>
</dbReference>
<evidence type="ECO:0000256" key="1">
    <source>
        <dbReference type="ARBA" id="ARBA00022679"/>
    </source>
</evidence>
<keyword evidence="1 2" id="KW-0808">Transferase</keyword>
<proteinExistence type="predicted"/>
<protein>
    <submittedName>
        <fullName evidence="2">3-oxoacid CoA-transferase subunit A</fullName>
    </submittedName>
</protein>
<dbReference type="InterPro" id="IPR012792">
    <property type="entry name" value="3-oxoacid_CoA-transf_A"/>
</dbReference>
<dbReference type="EMBL" id="WLXI01000007">
    <property type="protein sequence ID" value="MTD00937.1"/>
    <property type="molecule type" value="Genomic_DNA"/>
</dbReference>
<organism evidence="2 3">
    <name type="scientific">Streptococcus uberis</name>
    <dbReference type="NCBI Taxonomy" id="1349"/>
    <lineage>
        <taxon>Bacteria</taxon>
        <taxon>Bacillati</taxon>
        <taxon>Bacillota</taxon>
        <taxon>Bacilli</taxon>
        <taxon>Lactobacillales</taxon>
        <taxon>Streptococcaceae</taxon>
        <taxon>Streptococcus</taxon>
    </lineage>
</organism>
<name>A0A2X4EMS9_STRUB</name>
<dbReference type="Gene3D" id="3.40.1080.10">
    <property type="entry name" value="Glutaconate Coenzyme A-transferase"/>
    <property type="match status" value="1"/>
</dbReference>
<comment type="caution">
    <text evidence="2">The sequence shown here is derived from an EMBL/GenBank/DDBJ whole genome shotgun (WGS) entry which is preliminary data.</text>
</comment>
<dbReference type="RefSeq" id="WP_015911715.1">
    <property type="nucleotide sequence ID" value="NZ_BAABQA010000002.1"/>
</dbReference>
<dbReference type="AlphaFoldDB" id="A0A2X4EMS9"/>
<dbReference type="SMART" id="SM00882">
    <property type="entry name" value="CoA_trans"/>
    <property type="match status" value="1"/>
</dbReference>
<gene>
    <name evidence="2" type="ORF">GKS16_01385</name>
</gene>
<sequence>MSKEITIKEAITHINDGDTLMVGGFMTNGTAERLIDALVEKGVKNLTLICNDAGFPDKGVGKMIAKKQFNTIIASHIGLNREAGRQMNEGETTIHLVPQGTLVERIRSGAFGLGGVLTPTGIGTLVAEGKKVISVDGKEYLLETPLYADVALIFADKADKYGNLQYRGSENNFNHLMAANAKKTFVETRQLVEIGEMDPNFIHTPGIFVDYIIKGETA</sequence>
<accession>A0A2X4EMS9</accession>
<dbReference type="Pfam" id="PF01144">
    <property type="entry name" value="CoA_trans"/>
    <property type="match status" value="1"/>
</dbReference>
<dbReference type="Proteomes" id="UP000483839">
    <property type="component" value="Unassembled WGS sequence"/>
</dbReference>
<dbReference type="GO" id="GO:0008410">
    <property type="term" value="F:CoA-transferase activity"/>
    <property type="evidence" value="ECO:0007669"/>
    <property type="project" value="InterPro"/>
</dbReference>
<evidence type="ECO:0000313" key="3">
    <source>
        <dbReference type="Proteomes" id="UP000483839"/>
    </source>
</evidence>
<dbReference type="PANTHER" id="PTHR13707:SF60">
    <property type="entry name" value="ACETATE COA-TRANSFERASE SUBUNIT ALPHA"/>
    <property type="match status" value="1"/>
</dbReference>
<reference evidence="2 3" key="1">
    <citation type="submission" date="2019-11" db="EMBL/GenBank/DDBJ databases">
        <title>Streptococcus uberis isolated from clinical mastitis cases on a southeastern Queensland dairy.</title>
        <authorList>
            <person name="Workentine M.L."/>
            <person name="Price R."/>
            <person name="Olchowy T."/>
        </authorList>
    </citation>
    <scope>NUCLEOTIDE SEQUENCE [LARGE SCALE GENOMIC DNA]</scope>
    <source>
        <strain evidence="2 3">OLC4459-A17</strain>
    </source>
</reference>
<evidence type="ECO:0000313" key="2">
    <source>
        <dbReference type="EMBL" id="MTD00937.1"/>
    </source>
</evidence>